<comment type="caution">
    <text evidence="7">The sequence shown here is derived from an EMBL/GenBank/DDBJ whole genome shotgun (WGS) entry which is preliminary data.</text>
</comment>
<organism evidence="7 8">
    <name type="scientific">Armatimonas rosea</name>
    <dbReference type="NCBI Taxonomy" id="685828"/>
    <lineage>
        <taxon>Bacteria</taxon>
        <taxon>Bacillati</taxon>
        <taxon>Armatimonadota</taxon>
        <taxon>Armatimonadia</taxon>
        <taxon>Armatimonadales</taxon>
        <taxon>Armatimonadaceae</taxon>
        <taxon>Armatimonas</taxon>
    </lineage>
</organism>
<dbReference type="CDD" id="cd06171">
    <property type="entry name" value="Sigma70_r4"/>
    <property type="match status" value="1"/>
</dbReference>
<name>A0A7W9W7G0_ARMRO</name>
<reference evidence="7 8" key="1">
    <citation type="submission" date="2020-08" db="EMBL/GenBank/DDBJ databases">
        <title>Genomic Encyclopedia of Type Strains, Phase IV (KMG-IV): sequencing the most valuable type-strain genomes for metagenomic binning, comparative biology and taxonomic classification.</title>
        <authorList>
            <person name="Goeker M."/>
        </authorList>
    </citation>
    <scope>NUCLEOTIDE SEQUENCE [LARGE SCALE GENOMIC DNA]</scope>
    <source>
        <strain evidence="7 8">DSM 23562</strain>
    </source>
</reference>
<dbReference type="InterPro" id="IPR014284">
    <property type="entry name" value="RNA_pol_sigma-70_dom"/>
</dbReference>
<dbReference type="InterPro" id="IPR036388">
    <property type="entry name" value="WH-like_DNA-bd_sf"/>
</dbReference>
<dbReference type="Proteomes" id="UP000520814">
    <property type="component" value="Unassembled WGS sequence"/>
</dbReference>
<dbReference type="Gene3D" id="1.10.10.10">
    <property type="entry name" value="Winged helix-like DNA-binding domain superfamily/Winged helix DNA-binding domain"/>
    <property type="match status" value="1"/>
</dbReference>
<dbReference type="SUPFAM" id="SSF88659">
    <property type="entry name" value="Sigma3 and sigma4 domains of RNA polymerase sigma factors"/>
    <property type="match status" value="1"/>
</dbReference>
<evidence type="ECO:0000256" key="4">
    <source>
        <dbReference type="ARBA" id="ARBA00023163"/>
    </source>
</evidence>
<sequence>MDTDSTDEELVVRYCQQKDARAFQELVHRYRERVFQLAVSILGPNFIGEAEEVAQEVFLRVHYSLPTFRREAKFSSWIYRITFNQALNVKARVRYRAPHVSYQTLTEVSAPDGDPLETVQDLGRDQVLSECMVHLPEVYQSALRLHYWMDYSTAEIATFLGVPQNTVKSYLHRARHTLRALLEKKGYEDA</sequence>
<dbReference type="InterPro" id="IPR013249">
    <property type="entry name" value="RNA_pol_sigma70_r4_t2"/>
</dbReference>
<dbReference type="InterPro" id="IPR013324">
    <property type="entry name" value="RNA_pol_sigma_r3/r4-like"/>
</dbReference>
<dbReference type="InterPro" id="IPR039425">
    <property type="entry name" value="RNA_pol_sigma-70-like"/>
</dbReference>
<evidence type="ECO:0000313" key="7">
    <source>
        <dbReference type="EMBL" id="MBB6051181.1"/>
    </source>
</evidence>
<dbReference type="InterPro" id="IPR007627">
    <property type="entry name" value="RNA_pol_sigma70_r2"/>
</dbReference>
<dbReference type="Pfam" id="PF04542">
    <property type="entry name" value="Sigma70_r2"/>
    <property type="match status" value="1"/>
</dbReference>
<keyword evidence="2" id="KW-0805">Transcription regulation</keyword>
<dbReference type="GO" id="GO:0016987">
    <property type="term" value="F:sigma factor activity"/>
    <property type="evidence" value="ECO:0007669"/>
    <property type="project" value="UniProtKB-KW"/>
</dbReference>
<proteinExistence type="inferred from homology"/>
<keyword evidence="3" id="KW-0731">Sigma factor</keyword>
<dbReference type="GO" id="GO:0003677">
    <property type="term" value="F:DNA binding"/>
    <property type="evidence" value="ECO:0007669"/>
    <property type="project" value="InterPro"/>
</dbReference>
<keyword evidence="4" id="KW-0804">Transcription</keyword>
<dbReference type="InterPro" id="IPR013325">
    <property type="entry name" value="RNA_pol_sigma_r2"/>
</dbReference>
<feature type="domain" description="RNA polymerase sigma factor 70 region 4 type 2" evidence="6">
    <location>
        <begin position="127"/>
        <end position="176"/>
    </location>
</feature>
<dbReference type="AlphaFoldDB" id="A0A7W9W7G0"/>
<dbReference type="GO" id="GO:0006352">
    <property type="term" value="P:DNA-templated transcription initiation"/>
    <property type="evidence" value="ECO:0007669"/>
    <property type="project" value="InterPro"/>
</dbReference>
<evidence type="ECO:0000259" key="6">
    <source>
        <dbReference type="Pfam" id="PF08281"/>
    </source>
</evidence>
<dbReference type="SUPFAM" id="SSF88946">
    <property type="entry name" value="Sigma2 domain of RNA polymerase sigma factors"/>
    <property type="match status" value="1"/>
</dbReference>
<gene>
    <name evidence="7" type="ORF">HNQ39_002972</name>
</gene>
<dbReference type="NCBIfam" id="TIGR02937">
    <property type="entry name" value="sigma70-ECF"/>
    <property type="match status" value="1"/>
</dbReference>
<dbReference type="PANTHER" id="PTHR43133">
    <property type="entry name" value="RNA POLYMERASE ECF-TYPE SIGMA FACTO"/>
    <property type="match status" value="1"/>
</dbReference>
<evidence type="ECO:0000259" key="5">
    <source>
        <dbReference type="Pfam" id="PF04542"/>
    </source>
</evidence>
<evidence type="ECO:0000313" key="8">
    <source>
        <dbReference type="Proteomes" id="UP000520814"/>
    </source>
</evidence>
<feature type="domain" description="RNA polymerase sigma-70 region 2" evidence="5">
    <location>
        <begin position="26"/>
        <end position="88"/>
    </location>
</feature>
<protein>
    <submittedName>
        <fullName evidence="7">RNA polymerase sigma-70 factor (ECF subfamily)</fullName>
    </submittedName>
</protein>
<dbReference type="PANTHER" id="PTHR43133:SF51">
    <property type="entry name" value="RNA POLYMERASE SIGMA FACTOR"/>
    <property type="match status" value="1"/>
</dbReference>
<evidence type="ECO:0000256" key="2">
    <source>
        <dbReference type="ARBA" id="ARBA00023015"/>
    </source>
</evidence>
<comment type="similarity">
    <text evidence="1">Belongs to the sigma-70 factor family. ECF subfamily.</text>
</comment>
<dbReference type="RefSeq" id="WP_184197504.1">
    <property type="nucleotide sequence ID" value="NZ_JACHGW010000002.1"/>
</dbReference>
<accession>A0A7W9W7G0</accession>
<evidence type="ECO:0000256" key="1">
    <source>
        <dbReference type="ARBA" id="ARBA00010641"/>
    </source>
</evidence>
<dbReference type="Gene3D" id="1.10.1740.10">
    <property type="match status" value="1"/>
</dbReference>
<dbReference type="Pfam" id="PF08281">
    <property type="entry name" value="Sigma70_r4_2"/>
    <property type="match status" value="1"/>
</dbReference>
<keyword evidence="8" id="KW-1185">Reference proteome</keyword>
<evidence type="ECO:0000256" key="3">
    <source>
        <dbReference type="ARBA" id="ARBA00023082"/>
    </source>
</evidence>
<dbReference type="EMBL" id="JACHGW010000002">
    <property type="protein sequence ID" value="MBB6051181.1"/>
    <property type="molecule type" value="Genomic_DNA"/>
</dbReference>